<accession>A0A923JTQ3</accession>
<dbReference type="Proteomes" id="UP001621534">
    <property type="component" value="Unassembled WGS sequence"/>
</dbReference>
<dbReference type="EMBL" id="JAHWXS010000003">
    <property type="protein sequence ID" value="MFK5732654.1"/>
    <property type="molecule type" value="Genomic_DNA"/>
</dbReference>
<comment type="caution">
    <text evidence="2">The sequence shown here is derived from an EMBL/GenBank/DDBJ whole genome shotgun (WGS) entry which is preliminary data.</text>
</comment>
<organism evidence="2">
    <name type="scientific">Pseudomonas urmiensis</name>
    <dbReference type="NCBI Taxonomy" id="2745493"/>
    <lineage>
        <taxon>Bacteria</taxon>
        <taxon>Pseudomonadati</taxon>
        <taxon>Pseudomonadota</taxon>
        <taxon>Gammaproteobacteria</taxon>
        <taxon>Pseudomonadales</taxon>
        <taxon>Pseudomonadaceae</taxon>
        <taxon>Pseudomonas</taxon>
    </lineage>
</organism>
<dbReference type="Pfam" id="PF21217">
    <property type="entry name" value="PaaA2"/>
    <property type="match status" value="1"/>
</dbReference>
<keyword evidence="5" id="KW-1185">Reference proteome</keyword>
<evidence type="ECO:0000313" key="5">
    <source>
        <dbReference type="Proteomes" id="UP001621534"/>
    </source>
</evidence>
<evidence type="ECO:0000259" key="1">
    <source>
        <dbReference type="Pfam" id="PF21217"/>
    </source>
</evidence>
<name>A0A923JTQ3_9PSED</name>
<reference evidence="4 5" key="1">
    <citation type="journal article" date="2012" name="Plant Soil">
        <title>Screening of plant growth-promoting traits in arsenic-resistant bacteria isolated from the rhizosphere of soybean plants from Argentinean agricultural soil.</title>
        <authorList>
            <person name="Wevar Oller A.L."/>
            <person name="Talano M.A."/>
            <person name="Agostini E."/>
        </authorList>
    </citation>
    <scope>NUCLEOTIDE SEQUENCE [LARGE SCALE GENOMIC DNA]</scope>
    <source>
        <strain evidence="4 5">AW4</strain>
    </source>
</reference>
<dbReference type="AlphaFoldDB" id="A0A923JTQ3"/>
<reference evidence="2" key="3">
    <citation type="submission" date="2020-07" db="EMBL/GenBank/DDBJ databases">
        <authorList>
            <person name="Lood C."/>
            <person name="Girard L."/>
        </authorList>
    </citation>
    <scope>NUCLEOTIDE SEQUENCE</scope>
    <source>
        <strain evidence="2">SWRI10</strain>
    </source>
</reference>
<dbReference type="EMBL" id="JABWRE010000001">
    <property type="protein sequence ID" value="MBC3439266.1"/>
    <property type="molecule type" value="Genomic_DNA"/>
</dbReference>
<reference evidence="2" key="2">
    <citation type="journal article" date="2020" name="Microorganisms">
        <title>Reliable Identification of Environmental Pseudomonas Isolates Using the rpoD Gene.</title>
        <authorList>
            <consortium name="The Broad Institute Genome Sequencing Platform"/>
            <person name="Girard L."/>
            <person name="Lood C."/>
            <person name="Rokni-Zadeh H."/>
            <person name="van Noort V."/>
            <person name="Lavigne R."/>
            <person name="De Mot R."/>
        </authorList>
    </citation>
    <scope>NUCLEOTIDE SEQUENCE</scope>
    <source>
        <strain evidence="2">SWRI10</strain>
    </source>
</reference>
<dbReference type="Proteomes" id="UP000599879">
    <property type="component" value="Unassembled WGS sequence"/>
</dbReference>
<reference evidence="4" key="5">
    <citation type="submission" date="2021-07" db="EMBL/GenBank/DDBJ databases">
        <authorList>
            <person name="Wevar Oller A.L."/>
            <person name="Talano M.A."/>
            <person name="Torres Tejerizo G.A."/>
            <person name="Agostini E."/>
        </authorList>
    </citation>
    <scope>NUCLEOTIDE SEQUENCE</scope>
    <source>
        <strain evidence="4">AW4</strain>
    </source>
</reference>
<evidence type="ECO:0000313" key="2">
    <source>
        <dbReference type="EMBL" id="MBC3439266.1"/>
    </source>
</evidence>
<gene>
    <name evidence="2" type="ORF">HU737_01140</name>
    <name evidence="3" type="ORF">HU737_021320</name>
    <name evidence="4" type="ORF">KW869_03880</name>
</gene>
<evidence type="ECO:0000313" key="3">
    <source>
        <dbReference type="EMBL" id="MBV4538499.1"/>
    </source>
</evidence>
<dbReference type="Gene3D" id="6.20.450.20">
    <property type="match status" value="1"/>
</dbReference>
<dbReference type="InterPro" id="IPR048851">
    <property type="entry name" value="PaaA2_dom"/>
</dbReference>
<evidence type="ECO:0000313" key="4">
    <source>
        <dbReference type="EMBL" id="MFK5732654.1"/>
    </source>
</evidence>
<sequence>MPTHQLDHADLRRMAETGRINGTHIVGQPGGWAIQVNINHDEHVLTAQRSGNTRLFKKLETLVSYLHELGIDHFQVDSSTYDPLQMSTYQRPDRASALKRAHQAAAYDAWFIEQVEASLNDPTPAMDDEQIEKEFAARRLALKGKTR</sequence>
<dbReference type="EMBL" id="JABWRE020000001">
    <property type="protein sequence ID" value="MBV4538499.1"/>
    <property type="molecule type" value="Genomic_DNA"/>
</dbReference>
<reference evidence="3" key="4">
    <citation type="submission" date="2021-06" db="EMBL/GenBank/DDBJ databases">
        <title>Updating the genus Pseudomonas: Description of 43 new species and partition of the Pseudomonas putida group.</title>
        <authorList>
            <person name="Girard L."/>
            <person name="Lood C."/>
            <person name="Vandamme P."/>
            <person name="Rokni-Zadeh H."/>
            <person name="Van Noort V."/>
            <person name="Hofte M."/>
            <person name="Lavigne R."/>
            <person name="De Mot R."/>
        </authorList>
    </citation>
    <scope>NUCLEOTIDE SEQUENCE</scope>
    <source>
        <strain evidence="3">SWRI10</strain>
    </source>
</reference>
<feature type="domain" description="Stability determinant" evidence="1">
    <location>
        <begin position="103"/>
        <end position="126"/>
    </location>
</feature>
<proteinExistence type="predicted"/>
<protein>
    <recommendedName>
        <fullName evidence="1">Stability determinant domain-containing protein</fullName>
    </recommendedName>
</protein>